<evidence type="ECO:0000256" key="4">
    <source>
        <dbReference type="PIRSR" id="PIRSR640198-2"/>
    </source>
</evidence>
<keyword evidence="8" id="KW-1185">Reference proteome</keyword>
<accession>A0A2K8Z2I0</accession>
<dbReference type="Gene3D" id="1.10.10.10">
    <property type="entry name" value="Winged helix-like DNA-binding domain superfamily/Winged helix DNA-binding domain"/>
    <property type="match status" value="1"/>
</dbReference>
<keyword evidence="1" id="KW-0805">Transcription regulation</keyword>
<dbReference type="RefSeq" id="WP_100990105.1">
    <property type="nucleotide sequence ID" value="NZ_CP025096.1"/>
</dbReference>
<evidence type="ECO:0000259" key="6">
    <source>
        <dbReference type="PROSITE" id="PS51459"/>
    </source>
</evidence>
<dbReference type="InterPro" id="IPR036388">
    <property type="entry name" value="WH-like_DNA-bd_sf"/>
</dbReference>
<feature type="domain" description="Fido" evidence="6">
    <location>
        <begin position="109"/>
        <end position="269"/>
    </location>
</feature>
<dbReference type="SUPFAM" id="SSF46785">
    <property type="entry name" value="Winged helix' DNA-binding domain"/>
    <property type="match status" value="1"/>
</dbReference>
<proteinExistence type="predicted"/>
<gene>
    <name evidence="7" type="ORF">CWM47_20725</name>
</gene>
<dbReference type="InterPro" id="IPR036597">
    <property type="entry name" value="Fido-like_dom_sf"/>
</dbReference>
<name>A0A2K8Z2I0_9BACT</name>
<evidence type="ECO:0000256" key="1">
    <source>
        <dbReference type="ARBA" id="ARBA00023015"/>
    </source>
</evidence>
<dbReference type="OrthoDB" id="9814400at2"/>
<feature type="binding site" evidence="4">
    <location>
        <begin position="204"/>
        <end position="211"/>
    </location>
    <ligand>
        <name>ATP</name>
        <dbReference type="ChEBI" id="CHEBI:30616"/>
    </ligand>
</feature>
<evidence type="ECO:0000256" key="5">
    <source>
        <dbReference type="PIRSR" id="PIRSR640198-3"/>
    </source>
</evidence>
<dbReference type="PANTHER" id="PTHR13504">
    <property type="entry name" value="FIDO DOMAIN-CONTAINING PROTEIN DDB_G0283145"/>
    <property type="match status" value="1"/>
</dbReference>
<evidence type="ECO:0000256" key="2">
    <source>
        <dbReference type="ARBA" id="ARBA00023163"/>
    </source>
</evidence>
<keyword evidence="2" id="KW-0804">Transcription</keyword>
<dbReference type="EMBL" id="CP025096">
    <property type="protein sequence ID" value="AUD04039.1"/>
    <property type="molecule type" value="Genomic_DNA"/>
</dbReference>
<dbReference type="InterPro" id="IPR036390">
    <property type="entry name" value="WH_DNA-bd_sf"/>
</dbReference>
<dbReference type="KEGG" id="spir:CWM47_20725"/>
<dbReference type="InterPro" id="IPR003812">
    <property type="entry name" value="Fido"/>
</dbReference>
<dbReference type="Gene3D" id="1.10.3290.10">
    <property type="entry name" value="Fido-like domain"/>
    <property type="match status" value="1"/>
</dbReference>
<evidence type="ECO:0000256" key="3">
    <source>
        <dbReference type="PIRSR" id="PIRSR640198-1"/>
    </source>
</evidence>
<dbReference type="Proteomes" id="UP000232883">
    <property type="component" value="Chromosome"/>
</dbReference>
<dbReference type="AlphaFoldDB" id="A0A2K8Z2I0"/>
<feature type="active site" evidence="3">
    <location>
        <position position="200"/>
    </location>
</feature>
<protein>
    <recommendedName>
        <fullName evidence="6">Fido domain-containing protein</fullName>
    </recommendedName>
</protein>
<keyword evidence="4" id="KW-0547">Nucleotide-binding</keyword>
<dbReference type="InterPro" id="IPR040198">
    <property type="entry name" value="Fido_containing"/>
</dbReference>
<sequence length="355" mass="41169">MTFENKLQFDFATTQEVIRRIGLIDAFRGKWGAIEQKNNRYLRELRRVATIESIGSSTRIEGAILTNDEVEKLVRNVKITEFKTRDEQEVFGYYEALDLILDHAKEIDLSEAYVKQLHGILLRYSNKDQRHRGGYKTLSNQVVANYPDGSQRVIFNTTAPHLTEAEMYEMVNWVRVALENGKIHPLLVIGLFIYEFLSIHPFQDGNGRLSRLMTTLLLLKMGYDFAQYVSFENIIEQRKVDYYRGLMAGQQYRSTDKEVIGEWMVFFLDCLLTLTSRLESKYALYKDKGGYLNERQQQVLAVLQDHQPVKISDLAILLPDVSINTLKKDLQYMVQQGILERLGELKATVYLVKSN</sequence>
<organism evidence="7 8">
    <name type="scientific">Spirosoma pollinicola</name>
    <dbReference type="NCBI Taxonomy" id="2057025"/>
    <lineage>
        <taxon>Bacteria</taxon>
        <taxon>Pseudomonadati</taxon>
        <taxon>Bacteroidota</taxon>
        <taxon>Cytophagia</taxon>
        <taxon>Cytophagales</taxon>
        <taxon>Cytophagaceae</taxon>
        <taxon>Spirosoma</taxon>
    </lineage>
</organism>
<dbReference type="GO" id="GO:0003700">
    <property type="term" value="F:DNA-binding transcription factor activity"/>
    <property type="evidence" value="ECO:0007669"/>
    <property type="project" value="InterPro"/>
</dbReference>
<dbReference type="Pfam" id="PF08220">
    <property type="entry name" value="HTH_DeoR"/>
    <property type="match status" value="1"/>
</dbReference>
<dbReference type="PROSITE" id="PS51459">
    <property type="entry name" value="FIDO"/>
    <property type="match status" value="1"/>
</dbReference>
<evidence type="ECO:0000313" key="7">
    <source>
        <dbReference type="EMBL" id="AUD04039.1"/>
    </source>
</evidence>
<dbReference type="GO" id="GO:0005524">
    <property type="term" value="F:ATP binding"/>
    <property type="evidence" value="ECO:0007669"/>
    <property type="project" value="UniProtKB-KW"/>
</dbReference>
<dbReference type="Pfam" id="PF02661">
    <property type="entry name" value="Fic"/>
    <property type="match status" value="1"/>
</dbReference>
<dbReference type="InterPro" id="IPR001034">
    <property type="entry name" value="DeoR_HTH"/>
</dbReference>
<feature type="site" description="Important for autoinhibition of adenylyltransferase activity" evidence="5">
    <location>
        <position position="61"/>
    </location>
</feature>
<reference evidence="7 8" key="1">
    <citation type="submission" date="2017-11" db="EMBL/GenBank/DDBJ databases">
        <title>Taxonomic description and genome sequences of Spirosoma HA7 sp. nov., isolated from pollen microhabitat of Corylus avellana.</title>
        <authorList>
            <person name="Ambika Manirajan B."/>
            <person name="Suarez C."/>
            <person name="Ratering S."/>
            <person name="Geissler-Plaum R."/>
            <person name="Cardinale M."/>
            <person name="Sylvia S."/>
        </authorList>
    </citation>
    <scope>NUCLEOTIDE SEQUENCE [LARGE SCALE GENOMIC DNA]</scope>
    <source>
        <strain evidence="7 8">HA7</strain>
    </source>
</reference>
<dbReference type="PANTHER" id="PTHR13504:SF38">
    <property type="entry name" value="FIDO DOMAIN-CONTAINING PROTEIN"/>
    <property type="match status" value="1"/>
</dbReference>
<dbReference type="SUPFAM" id="SSF140931">
    <property type="entry name" value="Fic-like"/>
    <property type="match status" value="1"/>
</dbReference>
<keyword evidence="4" id="KW-0067">ATP-binding</keyword>
<evidence type="ECO:0000313" key="8">
    <source>
        <dbReference type="Proteomes" id="UP000232883"/>
    </source>
</evidence>